<dbReference type="Proteomes" id="UP000268313">
    <property type="component" value="Unassembled WGS sequence"/>
</dbReference>
<feature type="domain" description="Reverse transcriptase" evidence="2">
    <location>
        <begin position="48"/>
        <end position="283"/>
    </location>
</feature>
<dbReference type="Pfam" id="PF00078">
    <property type="entry name" value="RVT_1"/>
    <property type="match status" value="1"/>
</dbReference>
<dbReference type="EMBL" id="RAWE01000026">
    <property type="protein sequence ID" value="RKH04688.1"/>
    <property type="molecule type" value="Genomic_DNA"/>
</dbReference>
<dbReference type="InterPro" id="IPR051083">
    <property type="entry name" value="GrpII_Intron_Splice-Mob/Def"/>
</dbReference>
<evidence type="ECO:0000313" key="3">
    <source>
        <dbReference type="EMBL" id="RKH04688.1"/>
    </source>
</evidence>
<reference evidence="4" key="1">
    <citation type="submission" date="2018-09" db="EMBL/GenBank/DDBJ databases">
        <authorList>
            <person name="Livingstone P.G."/>
            <person name="Whitworth D.E."/>
        </authorList>
    </citation>
    <scope>NUCLEOTIDE SEQUENCE [LARGE SCALE GENOMIC DNA]</scope>
    <source>
        <strain evidence="4">CA043D</strain>
    </source>
</reference>
<dbReference type="PANTHER" id="PTHR34047:SF8">
    <property type="entry name" value="PROTEIN YKFC"/>
    <property type="match status" value="1"/>
</dbReference>
<proteinExistence type="inferred from homology"/>
<dbReference type="RefSeq" id="WP_120602350.1">
    <property type="nucleotide sequence ID" value="NZ_RAWE01000026.1"/>
</dbReference>
<dbReference type="PANTHER" id="PTHR34047">
    <property type="entry name" value="NUCLEAR INTRON MATURASE 1, MITOCHONDRIAL-RELATED"/>
    <property type="match status" value="1"/>
</dbReference>
<dbReference type="InterPro" id="IPR043128">
    <property type="entry name" value="Rev_trsase/Diguanyl_cyclase"/>
</dbReference>
<protein>
    <submittedName>
        <fullName evidence="3">RNA-directed DNA polymerase</fullName>
    </submittedName>
</protein>
<sequence>MSTSPSPSDTDIIRALELVTEDQRGDLFYKHPFEIDILKRDLSWLERISTQLAENKYTAAQARPVDVPKPGYHIRPAAHLSLEDQVAISYLLIKCKQTISKAISWSEGTIRQSHWISEGGSWFKDAYSGWKHFREKSIQTILNGAKFVFITDISGYYENIDLSKLSSDLKNLSIPTKTADQISSCLNKWAGPRRRGIPQGYNPSHLLGELYLDSFDHNLQDEGFTHLRYLDDIRVFARTEQEARRALHRVTVLLRERGLNLQTSKSKILSGDEATALFDGVAPIIKNVSEEIAKELDLLEEIGYVGMEESRRALENLSSPPLEVLQRTWRQFEQGSLGGFDKTLFHYLLNRLGKAKVPDAVDYSLRLLTERPEETSTCLHYLQQTNGREAEIAKAVAEIIQSRDTLFIHQVYTCLRWLFDNKLRIESVVEHCRSLSTWSPERFIVRPYAIAYIGLFASLRDFERLEGLYRDSSDWLDRATVICAYRNAIIDMRNAFYGRVRGEHELVDRAIAYSKAA</sequence>
<keyword evidence="4" id="KW-1185">Reference proteome</keyword>
<organism evidence="3 4">
    <name type="scientific">Corallococcus carmarthensis</name>
    <dbReference type="NCBI Taxonomy" id="2316728"/>
    <lineage>
        <taxon>Bacteria</taxon>
        <taxon>Pseudomonadati</taxon>
        <taxon>Myxococcota</taxon>
        <taxon>Myxococcia</taxon>
        <taxon>Myxococcales</taxon>
        <taxon>Cystobacterineae</taxon>
        <taxon>Myxococcaceae</taxon>
        <taxon>Corallococcus</taxon>
    </lineage>
</organism>
<dbReference type="Gene3D" id="3.30.70.270">
    <property type="match status" value="1"/>
</dbReference>
<dbReference type="PROSITE" id="PS50878">
    <property type="entry name" value="RT_POL"/>
    <property type="match status" value="1"/>
</dbReference>
<dbReference type="CDD" id="cd01646">
    <property type="entry name" value="RT_Bac_retron_I"/>
    <property type="match status" value="1"/>
</dbReference>
<dbReference type="AlphaFoldDB" id="A0A3A8K915"/>
<keyword evidence="3" id="KW-0548">Nucleotidyltransferase</keyword>
<gene>
    <name evidence="3" type="ORF">D7X32_10335</name>
</gene>
<keyword evidence="3" id="KW-0808">Transferase</keyword>
<dbReference type="InterPro" id="IPR000477">
    <property type="entry name" value="RT_dom"/>
</dbReference>
<comment type="caution">
    <text evidence="3">The sequence shown here is derived from an EMBL/GenBank/DDBJ whole genome shotgun (WGS) entry which is preliminary data.</text>
</comment>
<dbReference type="GO" id="GO:0003964">
    <property type="term" value="F:RNA-directed DNA polymerase activity"/>
    <property type="evidence" value="ECO:0007669"/>
    <property type="project" value="UniProtKB-KW"/>
</dbReference>
<evidence type="ECO:0000256" key="1">
    <source>
        <dbReference type="ARBA" id="ARBA00034120"/>
    </source>
</evidence>
<dbReference type="OrthoDB" id="8068221at2"/>
<comment type="similarity">
    <text evidence="1">Belongs to the bacterial reverse transcriptase family.</text>
</comment>
<dbReference type="InterPro" id="IPR043502">
    <property type="entry name" value="DNA/RNA_pol_sf"/>
</dbReference>
<evidence type="ECO:0000259" key="2">
    <source>
        <dbReference type="PROSITE" id="PS50878"/>
    </source>
</evidence>
<keyword evidence="3" id="KW-0695">RNA-directed DNA polymerase</keyword>
<accession>A0A3A8K915</accession>
<evidence type="ECO:0000313" key="4">
    <source>
        <dbReference type="Proteomes" id="UP000268313"/>
    </source>
</evidence>
<dbReference type="SUPFAM" id="SSF56672">
    <property type="entry name" value="DNA/RNA polymerases"/>
    <property type="match status" value="1"/>
</dbReference>
<name>A0A3A8K915_9BACT</name>